<dbReference type="EMBL" id="OU503048">
    <property type="protein sequence ID" value="CAI9775414.1"/>
    <property type="molecule type" value="Genomic_DNA"/>
</dbReference>
<protein>
    <submittedName>
        <fullName evidence="1">Uncharacterized protein</fullName>
    </submittedName>
</protein>
<gene>
    <name evidence="1" type="ORF">FPE_LOCUS22844</name>
</gene>
<name>A0AAD1ZTM2_9LAMI</name>
<evidence type="ECO:0000313" key="2">
    <source>
        <dbReference type="Proteomes" id="UP000834106"/>
    </source>
</evidence>
<organism evidence="1 2">
    <name type="scientific">Fraxinus pennsylvanica</name>
    <dbReference type="NCBI Taxonomy" id="56036"/>
    <lineage>
        <taxon>Eukaryota</taxon>
        <taxon>Viridiplantae</taxon>
        <taxon>Streptophyta</taxon>
        <taxon>Embryophyta</taxon>
        <taxon>Tracheophyta</taxon>
        <taxon>Spermatophyta</taxon>
        <taxon>Magnoliopsida</taxon>
        <taxon>eudicotyledons</taxon>
        <taxon>Gunneridae</taxon>
        <taxon>Pentapetalae</taxon>
        <taxon>asterids</taxon>
        <taxon>lamiids</taxon>
        <taxon>Lamiales</taxon>
        <taxon>Oleaceae</taxon>
        <taxon>Oleeae</taxon>
        <taxon>Fraxinus</taxon>
    </lineage>
</organism>
<dbReference type="AlphaFoldDB" id="A0AAD1ZTM2"/>
<keyword evidence="2" id="KW-1185">Reference proteome</keyword>
<dbReference type="Proteomes" id="UP000834106">
    <property type="component" value="Chromosome 13"/>
</dbReference>
<reference evidence="1" key="1">
    <citation type="submission" date="2023-05" db="EMBL/GenBank/DDBJ databases">
        <authorList>
            <person name="Huff M."/>
        </authorList>
    </citation>
    <scope>NUCLEOTIDE SEQUENCE</scope>
</reference>
<evidence type="ECO:0000313" key="1">
    <source>
        <dbReference type="EMBL" id="CAI9775414.1"/>
    </source>
</evidence>
<sequence>MTRMADCSGTLETRPSALSPTKLHRGFELVTYSEIEYEGDKFPINSEATDSNGSPIEGRANSFMNISAHHSRDKRKTKHMKGKTKKKMLGAREVLVSLEQMESNRPYLFALWFLKDKNNRNSCCAAKTPYLRFKFIQYCFERDNMSINHIFMEEFAQPSTGLPLEFVASALMGNLSPPYSSSLSMPNSKPRCDNFVGDNAYLVESPVSPDNLSYVS</sequence>
<accession>A0AAD1ZTM2</accession>
<proteinExistence type="predicted"/>